<reference evidence="1" key="1">
    <citation type="submission" date="2014-11" db="EMBL/GenBank/DDBJ databases">
        <authorList>
            <person name="Amaro Gonzalez C."/>
        </authorList>
    </citation>
    <scope>NUCLEOTIDE SEQUENCE</scope>
</reference>
<dbReference type="EMBL" id="GBXM01061713">
    <property type="protein sequence ID" value="JAH46864.1"/>
    <property type="molecule type" value="Transcribed_RNA"/>
</dbReference>
<organism evidence="1">
    <name type="scientific">Anguilla anguilla</name>
    <name type="common">European freshwater eel</name>
    <name type="synonym">Muraena anguilla</name>
    <dbReference type="NCBI Taxonomy" id="7936"/>
    <lineage>
        <taxon>Eukaryota</taxon>
        <taxon>Metazoa</taxon>
        <taxon>Chordata</taxon>
        <taxon>Craniata</taxon>
        <taxon>Vertebrata</taxon>
        <taxon>Euteleostomi</taxon>
        <taxon>Actinopterygii</taxon>
        <taxon>Neopterygii</taxon>
        <taxon>Teleostei</taxon>
        <taxon>Anguilliformes</taxon>
        <taxon>Anguillidae</taxon>
        <taxon>Anguilla</taxon>
    </lineage>
</organism>
<name>A0A0E9SZV2_ANGAN</name>
<evidence type="ECO:0000313" key="1">
    <source>
        <dbReference type="EMBL" id="JAH46864.1"/>
    </source>
</evidence>
<dbReference type="AlphaFoldDB" id="A0A0E9SZV2"/>
<accession>A0A0E9SZV2</accession>
<proteinExistence type="predicted"/>
<sequence>MPFCEHNQLCLRANLWQNVLNTGNYIFRQIKASY</sequence>
<reference evidence="1" key="2">
    <citation type="journal article" date="2015" name="Fish Shellfish Immunol.">
        <title>Early steps in the European eel (Anguilla anguilla)-Vibrio vulnificus interaction in the gills: Role of the RtxA13 toxin.</title>
        <authorList>
            <person name="Callol A."/>
            <person name="Pajuelo D."/>
            <person name="Ebbesson L."/>
            <person name="Teles M."/>
            <person name="MacKenzie S."/>
            <person name="Amaro C."/>
        </authorList>
    </citation>
    <scope>NUCLEOTIDE SEQUENCE</scope>
</reference>
<protein>
    <submittedName>
        <fullName evidence="1">Uncharacterized protein</fullName>
    </submittedName>
</protein>